<organism evidence="1">
    <name type="scientific">marine sediment metagenome</name>
    <dbReference type="NCBI Taxonomy" id="412755"/>
    <lineage>
        <taxon>unclassified sequences</taxon>
        <taxon>metagenomes</taxon>
        <taxon>ecological metagenomes</taxon>
    </lineage>
</organism>
<evidence type="ECO:0000313" key="1">
    <source>
        <dbReference type="EMBL" id="GAI30541.1"/>
    </source>
</evidence>
<reference evidence="1" key="1">
    <citation type="journal article" date="2014" name="Front. Microbiol.">
        <title>High frequency of phylogenetically diverse reductive dehalogenase-homologous genes in deep subseafloor sedimentary metagenomes.</title>
        <authorList>
            <person name="Kawai M."/>
            <person name="Futagami T."/>
            <person name="Toyoda A."/>
            <person name="Takaki Y."/>
            <person name="Nishi S."/>
            <person name="Hori S."/>
            <person name="Arai W."/>
            <person name="Tsubouchi T."/>
            <person name="Morono Y."/>
            <person name="Uchiyama I."/>
            <person name="Ito T."/>
            <person name="Fujiyama A."/>
            <person name="Inagaki F."/>
            <person name="Takami H."/>
        </authorList>
    </citation>
    <scope>NUCLEOTIDE SEQUENCE</scope>
    <source>
        <strain evidence="1">Expedition CK06-06</strain>
    </source>
</reference>
<proteinExistence type="predicted"/>
<protein>
    <submittedName>
        <fullName evidence="1">Uncharacterized protein</fullName>
    </submittedName>
</protein>
<sequence length="35" mass="3936">PNEIIFVTNFVPKEVNERALLLGFDIAKGMKSEKS</sequence>
<gene>
    <name evidence="1" type="ORF">S06H3_30664</name>
</gene>
<comment type="caution">
    <text evidence="1">The sequence shown here is derived from an EMBL/GenBank/DDBJ whole genome shotgun (WGS) entry which is preliminary data.</text>
</comment>
<dbReference type="EMBL" id="BARV01018082">
    <property type="protein sequence ID" value="GAI30541.1"/>
    <property type="molecule type" value="Genomic_DNA"/>
</dbReference>
<dbReference type="AlphaFoldDB" id="X1NK01"/>
<name>X1NK01_9ZZZZ</name>
<accession>X1NK01</accession>
<feature type="non-terminal residue" evidence="1">
    <location>
        <position position="1"/>
    </location>
</feature>